<dbReference type="SUPFAM" id="SSF57256">
    <property type="entry name" value="Elafin-like"/>
    <property type="match status" value="1"/>
</dbReference>
<evidence type="ECO:0000313" key="2">
    <source>
        <dbReference type="EMBL" id="TGZ49716.1"/>
    </source>
</evidence>
<proteinExistence type="predicted"/>
<evidence type="ECO:0000313" key="3">
    <source>
        <dbReference type="Proteomes" id="UP000310200"/>
    </source>
</evidence>
<feature type="chain" id="PRO_5020537861" description="WAP domain-containing protein" evidence="1">
    <location>
        <begin position="21"/>
        <end position="137"/>
    </location>
</feature>
<accession>A0A4S2KKJ7</accession>
<dbReference type="AlphaFoldDB" id="A0A4S2KKJ7"/>
<comment type="caution">
    <text evidence="2">The sequence shown here is derived from an EMBL/GenBank/DDBJ whole genome shotgun (WGS) entry which is preliminary data.</text>
</comment>
<dbReference type="InterPro" id="IPR036645">
    <property type="entry name" value="Elafin-like_sf"/>
</dbReference>
<dbReference type="EMBL" id="QBLH01002107">
    <property type="protein sequence ID" value="TGZ49716.1"/>
    <property type="molecule type" value="Genomic_DNA"/>
</dbReference>
<organism evidence="2 3">
    <name type="scientific">Temnothorax longispinosus</name>
    <dbReference type="NCBI Taxonomy" id="300112"/>
    <lineage>
        <taxon>Eukaryota</taxon>
        <taxon>Metazoa</taxon>
        <taxon>Ecdysozoa</taxon>
        <taxon>Arthropoda</taxon>
        <taxon>Hexapoda</taxon>
        <taxon>Insecta</taxon>
        <taxon>Pterygota</taxon>
        <taxon>Neoptera</taxon>
        <taxon>Endopterygota</taxon>
        <taxon>Hymenoptera</taxon>
        <taxon>Apocrita</taxon>
        <taxon>Aculeata</taxon>
        <taxon>Formicoidea</taxon>
        <taxon>Formicidae</taxon>
        <taxon>Myrmicinae</taxon>
        <taxon>Temnothorax</taxon>
    </lineage>
</organism>
<dbReference type="Proteomes" id="UP000310200">
    <property type="component" value="Unassembled WGS sequence"/>
</dbReference>
<protein>
    <recommendedName>
        <fullName evidence="4">WAP domain-containing protein</fullName>
    </recommendedName>
</protein>
<reference evidence="2 3" key="1">
    <citation type="journal article" date="2019" name="Philos. Trans. R. Soc. Lond., B, Biol. Sci.">
        <title>Ant behaviour and brain gene expression of defending hosts depend on the ecological success of the intruding social parasite.</title>
        <authorList>
            <person name="Kaur R."/>
            <person name="Stoldt M."/>
            <person name="Jongepier E."/>
            <person name="Feldmeyer B."/>
            <person name="Menzel F."/>
            <person name="Bornberg-Bauer E."/>
            <person name="Foitzik S."/>
        </authorList>
    </citation>
    <scope>NUCLEOTIDE SEQUENCE [LARGE SCALE GENOMIC DNA]</scope>
    <source>
        <tissue evidence="2">Whole body</tissue>
    </source>
</reference>
<evidence type="ECO:0000256" key="1">
    <source>
        <dbReference type="SAM" id="SignalP"/>
    </source>
</evidence>
<keyword evidence="1" id="KW-0732">Signal</keyword>
<keyword evidence="3" id="KW-1185">Reference proteome</keyword>
<sequence length="137" mass="16200">MRGNSLCLLLLFAILTKAYTKSCKYWCKMGNHRYYCCPNGKGDSSSEHSSEHGWHSFLFPWLWLGIAAEPHVVEQPWHELVTKWKPKKHCPPLRAHCPRSYEWYKPPKHCDSDHECDEWEKCCYDVCLEHKTCKDAE</sequence>
<name>A0A4S2KKJ7_9HYME</name>
<evidence type="ECO:0008006" key="4">
    <source>
        <dbReference type="Google" id="ProtNLM"/>
    </source>
</evidence>
<gene>
    <name evidence="2" type="ORF">DBV15_01270</name>
</gene>
<feature type="signal peptide" evidence="1">
    <location>
        <begin position="1"/>
        <end position="20"/>
    </location>
</feature>